<gene>
    <name evidence="3" type="ORF">OIU74_003681</name>
</gene>
<feature type="region of interest" description="Disordered" evidence="1">
    <location>
        <begin position="1"/>
        <end position="47"/>
    </location>
</feature>
<proteinExistence type="predicted"/>
<evidence type="ECO:0000313" key="4">
    <source>
        <dbReference type="Proteomes" id="UP001151752"/>
    </source>
</evidence>
<evidence type="ECO:0000256" key="1">
    <source>
        <dbReference type="SAM" id="MobiDB-lite"/>
    </source>
</evidence>
<protein>
    <submittedName>
        <fullName evidence="3">Uncharacterized protein</fullName>
    </submittedName>
</protein>
<keyword evidence="2" id="KW-0472">Membrane</keyword>
<feature type="compositionally biased region" description="Basic and acidic residues" evidence="1">
    <location>
        <begin position="8"/>
        <end position="47"/>
    </location>
</feature>
<evidence type="ECO:0000313" key="3">
    <source>
        <dbReference type="EMBL" id="KAJ6738754.1"/>
    </source>
</evidence>
<keyword evidence="2" id="KW-1133">Transmembrane helix</keyword>
<sequence>MESENPDDDHQRVEAAVEQKKRKRAESDKRYREKIKENTRNTKEEAGELKKKLETNLKKILLHWRGFGRTFDGKHSTCRKECRGSTSYSTEVLEGVPNPMESSMSLNGSVMSGSFKPYESLPDAYKLAFNELKELYIASEAQHTQEKVTLLELHALEMAAAAAQHKQEMVAAAARHAQEMATVKRECSLEYLVMLLYLFIFIFFLLKNIALRLMNLLCSLTHAQY</sequence>
<keyword evidence="2" id="KW-0812">Transmembrane</keyword>
<accession>A0A9Q0UYC3</accession>
<dbReference type="EMBL" id="JAPFFM010000010">
    <property type="protein sequence ID" value="KAJ6738754.1"/>
    <property type="molecule type" value="Genomic_DNA"/>
</dbReference>
<evidence type="ECO:0000256" key="2">
    <source>
        <dbReference type="SAM" id="Phobius"/>
    </source>
</evidence>
<dbReference type="AlphaFoldDB" id="A0A9Q0UYC3"/>
<feature type="transmembrane region" description="Helical" evidence="2">
    <location>
        <begin position="188"/>
        <end position="206"/>
    </location>
</feature>
<organism evidence="3 4">
    <name type="scientific">Salix koriyanagi</name>
    <dbReference type="NCBI Taxonomy" id="2511006"/>
    <lineage>
        <taxon>Eukaryota</taxon>
        <taxon>Viridiplantae</taxon>
        <taxon>Streptophyta</taxon>
        <taxon>Embryophyta</taxon>
        <taxon>Tracheophyta</taxon>
        <taxon>Spermatophyta</taxon>
        <taxon>Magnoliopsida</taxon>
        <taxon>eudicotyledons</taxon>
        <taxon>Gunneridae</taxon>
        <taxon>Pentapetalae</taxon>
        <taxon>rosids</taxon>
        <taxon>fabids</taxon>
        <taxon>Malpighiales</taxon>
        <taxon>Salicaceae</taxon>
        <taxon>Saliceae</taxon>
        <taxon>Salix</taxon>
    </lineage>
</organism>
<comment type="caution">
    <text evidence="3">The sequence shown here is derived from an EMBL/GenBank/DDBJ whole genome shotgun (WGS) entry which is preliminary data.</text>
</comment>
<dbReference type="Proteomes" id="UP001151752">
    <property type="component" value="Chromosome 4"/>
</dbReference>
<name>A0A9Q0UYC3_9ROSI</name>
<keyword evidence="4" id="KW-1185">Reference proteome</keyword>
<reference evidence="3" key="1">
    <citation type="submission" date="2022-11" db="EMBL/GenBank/DDBJ databases">
        <authorList>
            <person name="Hyden B.L."/>
            <person name="Feng K."/>
            <person name="Yates T."/>
            <person name="Jawdy S."/>
            <person name="Smart L.B."/>
            <person name="Muchero W."/>
        </authorList>
    </citation>
    <scope>NUCLEOTIDE SEQUENCE</scope>
    <source>
        <tissue evidence="3">Shoot tip</tissue>
    </source>
</reference>
<reference evidence="3" key="2">
    <citation type="journal article" date="2023" name="Int. J. Mol. Sci.">
        <title>De Novo Assembly and Annotation of 11 Diverse Shrub Willow (Salix) Genomes Reveals Novel Gene Organization in Sex-Linked Regions.</title>
        <authorList>
            <person name="Hyden B."/>
            <person name="Feng K."/>
            <person name="Yates T.B."/>
            <person name="Jawdy S."/>
            <person name="Cereghino C."/>
            <person name="Smart L.B."/>
            <person name="Muchero W."/>
        </authorList>
    </citation>
    <scope>NUCLEOTIDE SEQUENCE</scope>
    <source>
        <tissue evidence="3">Shoot tip</tissue>
    </source>
</reference>